<keyword evidence="7" id="KW-1185">Reference proteome</keyword>
<reference evidence="6 7" key="1">
    <citation type="journal article" date="2022" name="Front. Microbiol.">
        <title>High genomic differentiation and limited gene flow indicate recent cryptic speciation within the genus Laspinema (cyanobacteria).</title>
        <authorList>
            <person name="Stanojkovic A."/>
            <person name="Skoupy S."/>
            <person name="Skaloud P."/>
            <person name="Dvorak P."/>
        </authorList>
    </citation>
    <scope>NUCLEOTIDE SEQUENCE [LARGE SCALE GENOMIC DNA]</scope>
    <source>
        <strain evidence="6 7">D3b</strain>
    </source>
</reference>
<dbReference type="RefSeq" id="WP_261235865.1">
    <property type="nucleotide sequence ID" value="NZ_JAMXFA010000017.1"/>
</dbReference>
<evidence type="ECO:0000256" key="3">
    <source>
        <dbReference type="ARBA" id="ARBA00022722"/>
    </source>
</evidence>
<organism evidence="6 7">
    <name type="scientific">Laspinema olomoucense D3b</name>
    <dbReference type="NCBI Taxonomy" id="2953688"/>
    <lineage>
        <taxon>Bacteria</taxon>
        <taxon>Bacillati</taxon>
        <taxon>Cyanobacteriota</taxon>
        <taxon>Cyanophyceae</taxon>
        <taxon>Oscillatoriophycideae</taxon>
        <taxon>Oscillatoriales</taxon>
        <taxon>Laspinemataceae</taxon>
        <taxon>Laspinema</taxon>
        <taxon>Laspinema olomoucense</taxon>
    </lineage>
</organism>
<keyword evidence="4" id="KW-0547">Nucleotide-binding</keyword>
<name>A0ABT2NAT3_9CYAN</name>
<evidence type="ECO:0000256" key="2">
    <source>
        <dbReference type="ARBA" id="ARBA00022649"/>
    </source>
</evidence>
<keyword evidence="2" id="KW-1277">Toxin-antitoxin system</keyword>
<dbReference type="EMBL" id="JAMXFA010000017">
    <property type="protein sequence ID" value="MCT7978929.1"/>
    <property type="molecule type" value="Genomic_DNA"/>
</dbReference>
<sequence length="92" mass="10659">MDYSDFVGDPKTLDAVVHNLLIIGEATKQIPDSLRQQYPEIPWRQVAGLRDVIAHTYFIVNPQIVWDIIQVELHPLYQTIMLMLNDDNLVNE</sequence>
<dbReference type="Pfam" id="PF01934">
    <property type="entry name" value="HepT-like"/>
    <property type="match status" value="1"/>
</dbReference>
<gene>
    <name evidence="6" type="ORF">NG792_14550</name>
</gene>
<dbReference type="Proteomes" id="UP001525961">
    <property type="component" value="Unassembled WGS sequence"/>
</dbReference>
<evidence type="ECO:0000313" key="7">
    <source>
        <dbReference type="Proteomes" id="UP001525961"/>
    </source>
</evidence>
<evidence type="ECO:0000313" key="6">
    <source>
        <dbReference type="EMBL" id="MCT7978929.1"/>
    </source>
</evidence>
<comment type="caution">
    <text evidence="6">The sequence shown here is derived from an EMBL/GenBank/DDBJ whole genome shotgun (WGS) entry which is preliminary data.</text>
</comment>
<dbReference type="PANTHER" id="PTHR34139">
    <property type="entry name" value="UPF0331 PROTEIN MJ0127"/>
    <property type="match status" value="1"/>
</dbReference>
<evidence type="ECO:0000256" key="4">
    <source>
        <dbReference type="ARBA" id="ARBA00022741"/>
    </source>
</evidence>
<proteinExistence type="predicted"/>
<keyword evidence="1" id="KW-0597">Phosphoprotein</keyword>
<dbReference type="InterPro" id="IPR008201">
    <property type="entry name" value="HepT-like"/>
</dbReference>
<keyword evidence="3" id="KW-0540">Nuclease</keyword>
<dbReference type="InterPro" id="IPR051813">
    <property type="entry name" value="HepT_RNase_toxin"/>
</dbReference>
<evidence type="ECO:0000256" key="5">
    <source>
        <dbReference type="ARBA" id="ARBA00022801"/>
    </source>
</evidence>
<evidence type="ECO:0000256" key="1">
    <source>
        <dbReference type="ARBA" id="ARBA00022553"/>
    </source>
</evidence>
<keyword evidence="5" id="KW-0378">Hydrolase</keyword>
<dbReference type="PANTHER" id="PTHR34139:SF1">
    <property type="entry name" value="RNASE MJ1380-RELATED"/>
    <property type="match status" value="1"/>
</dbReference>
<accession>A0ABT2NAT3</accession>
<protein>
    <submittedName>
        <fullName evidence="6">DUF86 domain-containing protein</fullName>
    </submittedName>
</protein>